<dbReference type="EMBL" id="BMNK01000013">
    <property type="protein sequence ID" value="GGP13008.1"/>
    <property type="molecule type" value="Genomic_DNA"/>
</dbReference>
<dbReference type="PANTHER" id="PTHR43320">
    <property type="entry name" value="SUGAR KINASE"/>
    <property type="match status" value="1"/>
</dbReference>
<dbReference type="PROSITE" id="PS00584">
    <property type="entry name" value="PFKB_KINASES_2"/>
    <property type="match status" value="1"/>
</dbReference>
<dbReference type="Gene3D" id="3.40.1190.20">
    <property type="match status" value="1"/>
</dbReference>
<keyword evidence="6" id="KW-1185">Reference proteome</keyword>
<dbReference type="GO" id="GO:0016301">
    <property type="term" value="F:kinase activity"/>
    <property type="evidence" value="ECO:0007669"/>
    <property type="project" value="UniProtKB-KW"/>
</dbReference>
<keyword evidence="2" id="KW-0808">Transferase</keyword>
<evidence type="ECO:0000313" key="6">
    <source>
        <dbReference type="Proteomes" id="UP000660745"/>
    </source>
</evidence>
<evidence type="ECO:0000256" key="1">
    <source>
        <dbReference type="ARBA" id="ARBA00010688"/>
    </source>
</evidence>
<dbReference type="Proteomes" id="UP000660745">
    <property type="component" value="Unassembled WGS sequence"/>
</dbReference>
<name>A0A918AC77_9ACTN</name>
<evidence type="ECO:0000313" key="5">
    <source>
        <dbReference type="EMBL" id="GGP13008.1"/>
    </source>
</evidence>
<dbReference type="CDD" id="cd01166">
    <property type="entry name" value="KdgK"/>
    <property type="match status" value="1"/>
</dbReference>
<dbReference type="SUPFAM" id="SSF53613">
    <property type="entry name" value="Ribokinase-like"/>
    <property type="match status" value="1"/>
</dbReference>
<dbReference type="PANTHER" id="PTHR43320:SF2">
    <property type="entry name" value="2-DEHYDRO-3-DEOXYGLUCONOKINASE_2-DEHYDRO-3-DEOXYGALACTONOKINASE"/>
    <property type="match status" value="1"/>
</dbReference>
<feature type="domain" description="Carbohydrate kinase PfkB" evidence="4">
    <location>
        <begin position="8"/>
        <end position="299"/>
    </location>
</feature>
<proteinExistence type="inferred from homology"/>
<evidence type="ECO:0000256" key="2">
    <source>
        <dbReference type="ARBA" id="ARBA00022679"/>
    </source>
</evidence>
<organism evidence="5 6">
    <name type="scientific">Nonomuraea glycinis</name>
    <dbReference type="NCBI Taxonomy" id="2047744"/>
    <lineage>
        <taxon>Bacteria</taxon>
        <taxon>Bacillati</taxon>
        <taxon>Actinomycetota</taxon>
        <taxon>Actinomycetes</taxon>
        <taxon>Streptosporangiales</taxon>
        <taxon>Streptosporangiaceae</taxon>
        <taxon>Nonomuraea</taxon>
    </lineage>
</organism>
<accession>A0A918AC77</accession>
<reference evidence="5" key="2">
    <citation type="submission" date="2020-09" db="EMBL/GenBank/DDBJ databases">
        <authorList>
            <person name="Sun Q."/>
            <person name="Zhou Y."/>
        </authorList>
    </citation>
    <scope>NUCLEOTIDE SEQUENCE</scope>
    <source>
        <strain evidence="5">CGMCC 4.7430</strain>
    </source>
</reference>
<dbReference type="InterPro" id="IPR011611">
    <property type="entry name" value="PfkB_dom"/>
</dbReference>
<sequence length="315" mass="32684">MTSPGIDVATFGETMAALRADGPVRLGGAMRLSAAGAESTVAIGLARLGHRSRWTGLVGDDETGELVLRTLRAEGVDVAHARTDVRGPTGLILLEQRIGDLTRVIYHRAGSAASFLGPEDVLPALDPLPKILHVTGITPALGPGPAAAVRAAVECGARVCLDVNYRSRLWGREQAAQTLRPLVPYLTVVVASDDELDLLAPASATTEEDQVAALLAAGVAEVVVKRGSAGASAYTAKETVHHPARPVRVTDVVGAGDAFVAGYLSGLLDNLDLTDRLNRATATGAFAVASSGDWEGLPTRRELALLDSLPGSTLR</sequence>
<comment type="similarity">
    <text evidence="1">Belongs to the carbohydrate kinase PfkB family.</text>
</comment>
<comment type="caution">
    <text evidence="5">The sequence shown here is derived from an EMBL/GenBank/DDBJ whole genome shotgun (WGS) entry which is preliminary data.</text>
</comment>
<reference evidence="5" key="1">
    <citation type="journal article" date="2014" name="Int. J. Syst. Evol. Microbiol.">
        <title>Complete genome sequence of Corynebacterium casei LMG S-19264T (=DSM 44701T), isolated from a smear-ripened cheese.</title>
        <authorList>
            <consortium name="US DOE Joint Genome Institute (JGI-PGF)"/>
            <person name="Walter F."/>
            <person name="Albersmeier A."/>
            <person name="Kalinowski J."/>
            <person name="Ruckert C."/>
        </authorList>
    </citation>
    <scope>NUCLEOTIDE SEQUENCE</scope>
    <source>
        <strain evidence="5">CGMCC 4.7430</strain>
    </source>
</reference>
<dbReference type="InterPro" id="IPR052700">
    <property type="entry name" value="Carb_kinase_PfkB-like"/>
</dbReference>
<dbReference type="RefSeq" id="WP_189142380.1">
    <property type="nucleotide sequence ID" value="NZ_BMNK01000013.1"/>
</dbReference>
<keyword evidence="3" id="KW-0418">Kinase</keyword>
<gene>
    <name evidence="5" type="ORF">GCM10012278_63070</name>
</gene>
<evidence type="ECO:0000256" key="3">
    <source>
        <dbReference type="ARBA" id="ARBA00022777"/>
    </source>
</evidence>
<dbReference type="AlphaFoldDB" id="A0A918AC77"/>
<evidence type="ECO:0000259" key="4">
    <source>
        <dbReference type="Pfam" id="PF00294"/>
    </source>
</evidence>
<protein>
    <submittedName>
        <fullName evidence="5">Ribokinase</fullName>
    </submittedName>
</protein>
<dbReference type="InterPro" id="IPR029056">
    <property type="entry name" value="Ribokinase-like"/>
</dbReference>
<dbReference type="Pfam" id="PF00294">
    <property type="entry name" value="PfkB"/>
    <property type="match status" value="1"/>
</dbReference>
<dbReference type="InterPro" id="IPR002173">
    <property type="entry name" value="Carboh/pur_kinase_PfkB_CS"/>
</dbReference>